<keyword evidence="2" id="KW-1185">Reference proteome</keyword>
<evidence type="ECO:0000313" key="2">
    <source>
        <dbReference type="Proteomes" id="UP000744980"/>
    </source>
</evidence>
<protein>
    <recommendedName>
        <fullName evidence="3">CsbD-like domain-containing protein</fullName>
    </recommendedName>
</protein>
<evidence type="ECO:0000313" key="1">
    <source>
        <dbReference type="EMBL" id="MBM3093556.1"/>
    </source>
</evidence>
<name>A0AAW4FQI7_9HYPH</name>
<accession>A0AAW4FQI7</accession>
<dbReference type="AlphaFoldDB" id="A0AAW4FQI7"/>
<evidence type="ECO:0008006" key="3">
    <source>
        <dbReference type="Google" id="ProtNLM"/>
    </source>
</evidence>
<dbReference type="EMBL" id="WXFA01000017">
    <property type="protein sequence ID" value="MBM3093556.1"/>
    <property type="molecule type" value="Genomic_DNA"/>
</dbReference>
<dbReference type="RefSeq" id="WP_203528712.1">
    <property type="nucleotide sequence ID" value="NZ_CP083374.1"/>
</dbReference>
<sequence>MLKKVVNGPGNAWVDLQREFTKSLLQTIGGGVGRLIDADMNEASTKSEAIQARSR</sequence>
<proteinExistence type="predicted"/>
<comment type="caution">
    <text evidence="1">The sequence shown here is derived from an EMBL/GenBank/DDBJ whole genome shotgun (WGS) entry which is preliminary data.</text>
</comment>
<organism evidence="1 2">
    <name type="scientific">Ensifer canadensis</name>
    <dbReference type="NCBI Taxonomy" id="555315"/>
    <lineage>
        <taxon>Bacteria</taxon>
        <taxon>Pseudomonadati</taxon>
        <taxon>Pseudomonadota</taxon>
        <taxon>Alphaproteobacteria</taxon>
        <taxon>Hyphomicrobiales</taxon>
        <taxon>Rhizobiaceae</taxon>
        <taxon>Sinorhizobium/Ensifer group</taxon>
        <taxon>Ensifer</taxon>
    </lineage>
</organism>
<dbReference type="Proteomes" id="UP000744980">
    <property type="component" value="Unassembled WGS sequence"/>
</dbReference>
<gene>
    <name evidence="1" type="ORF">GFB56_22615</name>
</gene>
<reference evidence="1 2" key="1">
    <citation type="submission" date="2020-01" db="EMBL/GenBank/DDBJ databases">
        <title>Draft genome assembly of Ensifer adhaerens T173.</title>
        <authorList>
            <person name="Craig J.E."/>
            <person name="Stinchcombe J.R."/>
        </authorList>
    </citation>
    <scope>NUCLEOTIDE SEQUENCE [LARGE SCALE GENOMIC DNA]</scope>
    <source>
        <strain evidence="1 2">T173</strain>
    </source>
</reference>